<keyword evidence="2" id="KW-1185">Reference proteome</keyword>
<organism evidence="1 2">
    <name type="scientific">Nocardia abscessus</name>
    <dbReference type="NCBI Taxonomy" id="120957"/>
    <lineage>
        <taxon>Bacteria</taxon>
        <taxon>Bacillati</taxon>
        <taxon>Actinomycetota</taxon>
        <taxon>Actinomycetes</taxon>
        <taxon>Mycobacteriales</taxon>
        <taxon>Nocardiaceae</taxon>
        <taxon>Nocardia</taxon>
    </lineage>
</organism>
<evidence type="ECO:0000313" key="1">
    <source>
        <dbReference type="EMBL" id="MBF6229165.1"/>
    </source>
</evidence>
<gene>
    <name evidence="1" type="ORF">IU470_29240</name>
</gene>
<reference evidence="1 2" key="1">
    <citation type="submission" date="2020-10" db="EMBL/GenBank/DDBJ databases">
        <title>Identification of Nocardia species via Next-generation sequencing and recognition of intraspecies genetic diversity.</title>
        <authorList>
            <person name="Li P."/>
            <person name="Li P."/>
            <person name="Lu B."/>
        </authorList>
    </citation>
    <scope>NUCLEOTIDE SEQUENCE [LARGE SCALE GENOMIC DNA]</scope>
    <source>
        <strain evidence="1 2">N-11</strain>
    </source>
</reference>
<accession>A0ABS0CFP2</accession>
<dbReference type="RefSeq" id="WP_195036017.1">
    <property type="nucleotide sequence ID" value="NZ_JADLRE010000031.1"/>
</dbReference>
<evidence type="ECO:0008006" key="3">
    <source>
        <dbReference type="Google" id="ProtNLM"/>
    </source>
</evidence>
<evidence type="ECO:0000313" key="2">
    <source>
        <dbReference type="Proteomes" id="UP000807309"/>
    </source>
</evidence>
<dbReference type="EMBL" id="JADLRE010000031">
    <property type="protein sequence ID" value="MBF6229165.1"/>
    <property type="molecule type" value="Genomic_DNA"/>
</dbReference>
<comment type="caution">
    <text evidence="1">The sequence shown here is derived from an EMBL/GenBank/DDBJ whole genome shotgun (WGS) entry which is preliminary data.</text>
</comment>
<name>A0ABS0CFP2_9NOCA</name>
<dbReference type="Proteomes" id="UP000807309">
    <property type="component" value="Unassembled WGS sequence"/>
</dbReference>
<proteinExistence type="predicted"/>
<protein>
    <recommendedName>
        <fullName evidence="3">CHAT domain-containing protein</fullName>
    </recommendedName>
</protein>
<sequence length="189" mass="20463">MSNSRIDEITDGKLAWTDVDLLNINDGSAEPLRNALEEFGIHVNYRPIGQARHLVAALGGVHPVAPYVIVACHGDDGHILLPELGGRVADGQPFNGRMGPEHIRAHLRIPGSIVISTGCETGKSSLAEAFLDVGATSYFAPSDAPDSHAAFFAVLVLFYELTAGRDLWSAADRVRAYDGELSMWQLWTR</sequence>